<name>A0A1M6JG93_9BACT</name>
<organism evidence="2 3">
    <name type="scientific">Tangfeifania diversioriginum</name>
    <dbReference type="NCBI Taxonomy" id="1168035"/>
    <lineage>
        <taxon>Bacteria</taxon>
        <taxon>Pseudomonadati</taxon>
        <taxon>Bacteroidota</taxon>
        <taxon>Bacteroidia</taxon>
        <taxon>Marinilabiliales</taxon>
        <taxon>Prolixibacteraceae</taxon>
        <taxon>Tangfeifania</taxon>
    </lineage>
</organism>
<protein>
    <submittedName>
        <fullName evidence="2">Uncharacterized protein</fullName>
    </submittedName>
</protein>
<feature type="transmembrane region" description="Helical" evidence="1">
    <location>
        <begin position="35"/>
        <end position="56"/>
    </location>
</feature>
<dbReference type="Proteomes" id="UP000184050">
    <property type="component" value="Unassembled WGS sequence"/>
</dbReference>
<keyword evidence="3" id="KW-1185">Reference proteome</keyword>
<dbReference type="OrthoDB" id="1122484at2"/>
<keyword evidence="1" id="KW-1133">Transmembrane helix</keyword>
<evidence type="ECO:0000256" key="1">
    <source>
        <dbReference type="SAM" id="Phobius"/>
    </source>
</evidence>
<evidence type="ECO:0000313" key="2">
    <source>
        <dbReference type="EMBL" id="SHJ45592.1"/>
    </source>
</evidence>
<gene>
    <name evidence="2" type="ORF">SAMN05444280_12011</name>
</gene>
<reference evidence="2 3" key="1">
    <citation type="submission" date="2016-11" db="EMBL/GenBank/DDBJ databases">
        <authorList>
            <person name="Jaros S."/>
            <person name="Januszkiewicz K."/>
            <person name="Wedrychowicz H."/>
        </authorList>
    </citation>
    <scope>NUCLEOTIDE SEQUENCE [LARGE SCALE GENOMIC DNA]</scope>
    <source>
        <strain evidence="2 3">DSM 27063</strain>
    </source>
</reference>
<keyword evidence="1" id="KW-0812">Transmembrane</keyword>
<dbReference type="EMBL" id="FQZE01000020">
    <property type="protein sequence ID" value="SHJ45592.1"/>
    <property type="molecule type" value="Genomic_DNA"/>
</dbReference>
<dbReference type="RefSeq" id="WP_073170123.1">
    <property type="nucleotide sequence ID" value="NZ_FQZE01000020.1"/>
</dbReference>
<dbReference type="STRING" id="1168035.SAMN05444280_12011"/>
<sequence length="226" mass="25395">MKKLINIIAGLIAGVAPFVIAIIIGVLIYNELQNLAGIIICVILGLLAVWIGIRIFQKVQRNGFFDSMTVVYTSPDLDNIEPTSDSETKKRTPKELAELNHKNQHLCKGGTLRIFGDWHSEPNQNPLKITSIDYDELKKQMVIDFSPDATIVIDEPGPVLESPSILKILSAKRIKLEFRHNNSTSKKSYYKTYVLAKNKIKTETNIDWTKQKSDATIGQDALILFN</sequence>
<proteinExistence type="predicted"/>
<keyword evidence="1" id="KW-0472">Membrane</keyword>
<accession>A0A1M6JG93</accession>
<evidence type="ECO:0000313" key="3">
    <source>
        <dbReference type="Proteomes" id="UP000184050"/>
    </source>
</evidence>
<feature type="transmembrane region" description="Helical" evidence="1">
    <location>
        <begin position="7"/>
        <end position="29"/>
    </location>
</feature>
<dbReference type="AlphaFoldDB" id="A0A1M6JG93"/>